<gene>
    <name evidence="1" type="ordered locus">MYPE340</name>
</gene>
<accession>Q8EX16</accession>
<sequence length="117" mass="13498">MKENIKKLYNDILERKFSKNMSAGYEPLEVDIFLDSVRSALVGIDKEQRSLYQDLNQKNQEILDLKNIINQKDSIIQSLRADNESLKKDGYQSQKLMNDLGKLHVAVSELQNGKNNK</sequence>
<dbReference type="Gene3D" id="6.10.250.660">
    <property type="match status" value="1"/>
</dbReference>
<dbReference type="eggNOG" id="ENOG5031ZHG">
    <property type="taxonomic scope" value="Bacteria"/>
</dbReference>
<dbReference type="InParanoid" id="Q8EX16"/>
<reference evidence="1 2" key="1">
    <citation type="journal article" date="2002" name="Nucleic Acids Res.">
        <title>The complete genomic sequence of Mycoplasma penetrans, an intracellular bacterial pathogen in humans.</title>
        <authorList>
            <person name="Sasaki Y."/>
            <person name="Ishikawa J."/>
            <person name="Yamashita A."/>
            <person name="Oshima K."/>
            <person name="Kenri T."/>
            <person name="Furuya K."/>
            <person name="Yoshino C."/>
            <person name="Horino A."/>
            <person name="Shiba T."/>
            <person name="Sasaki T."/>
            <person name="Hattori M."/>
        </authorList>
    </citation>
    <scope>NUCLEOTIDE SEQUENCE [LARGE SCALE GENOMIC DNA]</scope>
    <source>
        <strain evidence="1 2">HF-2</strain>
    </source>
</reference>
<dbReference type="InterPro" id="IPR007793">
    <property type="entry name" value="DivIVA_fam"/>
</dbReference>
<dbReference type="Pfam" id="PF05103">
    <property type="entry name" value="DivIVA"/>
    <property type="match status" value="1"/>
</dbReference>
<keyword evidence="2" id="KW-1185">Reference proteome</keyword>
<dbReference type="EMBL" id="BA000026">
    <property type="protein sequence ID" value="BAC43824.1"/>
    <property type="molecule type" value="Genomic_DNA"/>
</dbReference>
<protein>
    <recommendedName>
        <fullName evidence="3">DivIVA domain-containing protein</fullName>
    </recommendedName>
</protein>
<dbReference type="STRING" id="272633.gene:10731125"/>
<dbReference type="KEGG" id="mpe:MYPE340"/>
<evidence type="ECO:0008006" key="3">
    <source>
        <dbReference type="Google" id="ProtNLM"/>
    </source>
</evidence>
<dbReference type="Proteomes" id="UP000002522">
    <property type="component" value="Chromosome"/>
</dbReference>
<evidence type="ECO:0000313" key="2">
    <source>
        <dbReference type="Proteomes" id="UP000002522"/>
    </source>
</evidence>
<dbReference type="AlphaFoldDB" id="Q8EX16"/>
<organism evidence="1 2">
    <name type="scientific">Malacoplasma penetrans (strain HF-2)</name>
    <name type="common">Mycoplasma penetrans</name>
    <dbReference type="NCBI Taxonomy" id="272633"/>
    <lineage>
        <taxon>Bacteria</taxon>
        <taxon>Bacillati</taxon>
        <taxon>Mycoplasmatota</taxon>
        <taxon>Mycoplasmoidales</taxon>
        <taxon>Mycoplasmoidaceae</taxon>
        <taxon>Malacoplasma</taxon>
    </lineage>
</organism>
<name>Q8EX16_MALP2</name>
<proteinExistence type="predicted"/>
<dbReference type="HOGENOM" id="CLU_2082214_0_0_14"/>
<evidence type="ECO:0000313" key="1">
    <source>
        <dbReference type="EMBL" id="BAC43824.1"/>
    </source>
</evidence>
<dbReference type="RefSeq" id="WP_011076860.1">
    <property type="nucleotide sequence ID" value="NC_004432.1"/>
</dbReference>